<reference evidence="6" key="1">
    <citation type="submission" date="2022-11" db="UniProtKB">
        <authorList>
            <consortium name="WormBaseParasite"/>
        </authorList>
    </citation>
    <scope>IDENTIFICATION</scope>
</reference>
<proteinExistence type="inferred from homology"/>
<evidence type="ECO:0000313" key="6">
    <source>
        <dbReference type="WBParaSite" id="PSU_v2.g16066.t1"/>
    </source>
</evidence>
<dbReference type="GO" id="GO:0005879">
    <property type="term" value="C:axonemal microtubule"/>
    <property type="evidence" value="ECO:0007669"/>
    <property type="project" value="UniProtKB-UniRule"/>
</dbReference>
<keyword evidence="4" id="KW-0175">Coiled coil</keyword>
<sequence>MGNDIMNTLTKFKEKIDEYEEDEEKLTTAMEERNQLMERFIPVIMAQAKIEWERGHYEALEKLWHRWSEHANKEDTFKLNVAHTLFMREKYKDSADFYEPLIAGKEESDLLSVSAIVLANVCVCWVMVNHNDLAEALINKVKRAEEVAPEKKQFHTCIIHLVIGTLYCAKSNNEFGIARIIEALQDCEKVLGIDTW</sequence>
<dbReference type="GO" id="GO:0120170">
    <property type="term" value="F:intraciliary transport particle B binding"/>
    <property type="evidence" value="ECO:0007669"/>
    <property type="project" value="TreeGrafter"/>
</dbReference>
<protein>
    <recommendedName>
        <fullName evidence="3">Tetratricopeptide repeat protein 30</fullName>
    </recommendedName>
</protein>
<dbReference type="GO" id="GO:0042073">
    <property type="term" value="P:intraciliary transport"/>
    <property type="evidence" value="ECO:0007669"/>
    <property type="project" value="UniProtKB-UniRule"/>
</dbReference>
<dbReference type="GO" id="GO:0030992">
    <property type="term" value="C:intraciliary transport particle B"/>
    <property type="evidence" value="ECO:0007669"/>
    <property type="project" value="TreeGrafter"/>
</dbReference>
<comment type="function">
    <text evidence="3">Required for polyglutamylation of axonemal tubulin. Plays a role in anterograde intraflagellar transport (IFT), the process by which cilia precursors are transported from the base of the cilium to the site of their incorporation at the tip.</text>
</comment>
<dbReference type="PANTHER" id="PTHR20931">
    <property type="entry name" value="TETRATRICOPEPTIDE REPEAT PROTEIN 30"/>
    <property type="match status" value="1"/>
</dbReference>
<dbReference type="PANTHER" id="PTHR20931:SF0">
    <property type="entry name" value="TETRATRICOPEPTIDE REPEAT PROTEIN 30"/>
    <property type="match status" value="1"/>
</dbReference>
<evidence type="ECO:0000313" key="5">
    <source>
        <dbReference type="Proteomes" id="UP000887577"/>
    </source>
</evidence>
<feature type="coiled-coil region" evidence="4">
    <location>
        <begin position="9"/>
        <end position="39"/>
    </location>
</feature>
<dbReference type="Proteomes" id="UP000887577">
    <property type="component" value="Unplaced"/>
</dbReference>
<dbReference type="AlphaFoldDB" id="A0A914Y781"/>
<evidence type="ECO:0000256" key="1">
    <source>
        <dbReference type="ARBA" id="ARBA00022737"/>
    </source>
</evidence>
<dbReference type="InterPro" id="IPR039941">
    <property type="entry name" value="TT30"/>
</dbReference>
<dbReference type="InterPro" id="IPR011990">
    <property type="entry name" value="TPR-like_helical_dom_sf"/>
</dbReference>
<keyword evidence="3" id="KW-0969">Cilium</keyword>
<organism evidence="5 6">
    <name type="scientific">Panagrolaimus superbus</name>
    <dbReference type="NCBI Taxonomy" id="310955"/>
    <lineage>
        <taxon>Eukaryota</taxon>
        <taxon>Metazoa</taxon>
        <taxon>Ecdysozoa</taxon>
        <taxon>Nematoda</taxon>
        <taxon>Chromadorea</taxon>
        <taxon>Rhabditida</taxon>
        <taxon>Tylenchina</taxon>
        <taxon>Panagrolaimomorpha</taxon>
        <taxon>Panagrolaimoidea</taxon>
        <taxon>Panagrolaimidae</taxon>
        <taxon>Panagrolaimus</taxon>
    </lineage>
</organism>
<accession>A0A914Y781</accession>
<name>A0A914Y781_9BILA</name>
<evidence type="ECO:0000256" key="2">
    <source>
        <dbReference type="ARBA" id="ARBA00022803"/>
    </source>
</evidence>
<dbReference type="Gene3D" id="1.25.40.10">
    <property type="entry name" value="Tetratricopeptide repeat domain"/>
    <property type="match status" value="1"/>
</dbReference>
<comment type="similarity">
    <text evidence="3">Belongs to the TTC30/dfy-1/fleer family.</text>
</comment>
<keyword evidence="2 3" id="KW-0802">TPR repeat</keyword>
<evidence type="ECO:0000256" key="3">
    <source>
        <dbReference type="RuleBase" id="RU367070"/>
    </source>
</evidence>
<comment type="subcellular location">
    <subcellularLocation>
        <location evidence="3">Cell projection</location>
        <location evidence="3">Cilium</location>
    </subcellularLocation>
</comment>
<keyword evidence="3" id="KW-0966">Cell projection</keyword>
<evidence type="ECO:0000256" key="4">
    <source>
        <dbReference type="SAM" id="Coils"/>
    </source>
</evidence>
<keyword evidence="5" id="KW-1185">Reference proteome</keyword>
<dbReference type="WBParaSite" id="PSU_v2.g16066.t1">
    <property type="protein sequence ID" value="PSU_v2.g16066.t1"/>
    <property type="gene ID" value="PSU_v2.g16066"/>
</dbReference>
<keyword evidence="1" id="KW-0677">Repeat</keyword>
<keyword evidence="3" id="KW-0970">Cilium biogenesis/degradation</keyword>